<protein>
    <submittedName>
        <fullName evidence="2">Uncharacterized protein</fullName>
    </submittedName>
</protein>
<keyword evidence="3" id="KW-1185">Reference proteome</keyword>
<dbReference type="Proteomes" id="UP001341840">
    <property type="component" value="Unassembled WGS sequence"/>
</dbReference>
<proteinExistence type="predicted"/>
<name>A0ABU6SH02_9FABA</name>
<comment type="caution">
    <text evidence="2">The sequence shown here is derived from an EMBL/GenBank/DDBJ whole genome shotgun (WGS) entry which is preliminary data.</text>
</comment>
<gene>
    <name evidence="2" type="ORF">PIB30_042894</name>
</gene>
<dbReference type="EMBL" id="JASCZI010060662">
    <property type="protein sequence ID" value="MED6135083.1"/>
    <property type="molecule type" value="Genomic_DNA"/>
</dbReference>
<reference evidence="2 3" key="1">
    <citation type="journal article" date="2023" name="Plants (Basel)">
        <title>Bridging the Gap: Combining Genomics and Transcriptomics Approaches to Understand Stylosanthes scabra, an Orphan Legume from the Brazilian Caatinga.</title>
        <authorList>
            <person name="Ferreira-Neto J.R.C."/>
            <person name="da Silva M.D."/>
            <person name="Binneck E."/>
            <person name="de Melo N.F."/>
            <person name="da Silva R.H."/>
            <person name="de Melo A.L.T.M."/>
            <person name="Pandolfi V."/>
            <person name="Bustamante F.O."/>
            <person name="Brasileiro-Vidal A.C."/>
            <person name="Benko-Iseppon A.M."/>
        </authorList>
    </citation>
    <scope>NUCLEOTIDE SEQUENCE [LARGE SCALE GENOMIC DNA]</scope>
    <source>
        <tissue evidence="2">Leaves</tissue>
    </source>
</reference>
<evidence type="ECO:0000313" key="3">
    <source>
        <dbReference type="Proteomes" id="UP001341840"/>
    </source>
</evidence>
<feature type="compositionally biased region" description="Polar residues" evidence="1">
    <location>
        <begin position="108"/>
        <end position="121"/>
    </location>
</feature>
<evidence type="ECO:0000256" key="1">
    <source>
        <dbReference type="SAM" id="MobiDB-lite"/>
    </source>
</evidence>
<evidence type="ECO:0000313" key="2">
    <source>
        <dbReference type="EMBL" id="MED6135083.1"/>
    </source>
</evidence>
<feature type="compositionally biased region" description="Low complexity" evidence="1">
    <location>
        <begin position="75"/>
        <end position="87"/>
    </location>
</feature>
<feature type="region of interest" description="Disordered" evidence="1">
    <location>
        <begin position="41"/>
        <end position="121"/>
    </location>
</feature>
<organism evidence="2 3">
    <name type="scientific">Stylosanthes scabra</name>
    <dbReference type="NCBI Taxonomy" id="79078"/>
    <lineage>
        <taxon>Eukaryota</taxon>
        <taxon>Viridiplantae</taxon>
        <taxon>Streptophyta</taxon>
        <taxon>Embryophyta</taxon>
        <taxon>Tracheophyta</taxon>
        <taxon>Spermatophyta</taxon>
        <taxon>Magnoliopsida</taxon>
        <taxon>eudicotyledons</taxon>
        <taxon>Gunneridae</taxon>
        <taxon>Pentapetalae</taxon>
        <taxon>rosids</taxon>
        <taxon>fabids</taxon>
        <taxon>Fabales</taxon>
        <taxon>Fabaceae</taxon>
        <taxon>Papilionoideae</taxon>
        <taxon>50 kb inversion clade</taxon>
        <taxon>dalbergioids sensu lato</taxon>
        <taxon>Dalbergieae</taxon>
        <taxon>Pterocarpus clade</taxon>
        <taxon>Stylosanthes</taxon>
    </lineage>
</organism>
<sequence length="121" mass="14023">MEIRAILHHDKTRVSQYQHCNTHTTTSLHPSRREDARKLIIREDQHQRMEEDENSFPPEEYAPLEFQHEAETSKRSTSGESRSSGTTNMPTITSFQLKKIGDEIRAPSLTTTNSQQQEGWD</sequence>
<accession>A0ABU6SH02</accession>